<accession>A0A917CKS7</accession>
<dbReference type="Proteomes" id="UP000654257">
    <property type="component" value="Unassembled WGS sequence"/>
</dbReference>
<organism evidence="3 4">
    <name type="scientific">Rhodococcoides trifolii</name>
    <dbReference type="NCBI Taxonomy" id="908250"/>
    <lineage>
        <taxon>Bacteria</taxon>
        <taxon>Bacillati</taxon>
        <taxon>Actinomycetota</taxon>
        <taxon>Actinomycetes</taxon>
        <taxon>Mycobacteriales</taxon>
        <taxon>Nocardiaceae</taxon>
        <taxon>Rhodococcoides</taxon>
    </lineage>
</organism>
<dbReference type="InterPro" id="IPR000030">
    <property type="entry name" value="PPE_dom"/>
</dbReference>
<evidence type="ECO:0000259" key="2">
    <source>
        <dbReference type="Pfam" id="PF00823"/>
    </source>
</evidence>
<dbReference type="InterPro" id="IPR038332">
    <property type="entry name" value="PPE_sf"/>
</dbReference>
<gene>
    <name evidence="3" type="primary">PPE68</name>
    <name evidence="3" type="ORF">GCM10007304_00590</name>
</gene>
<sequence>MTLGVTGVFWLPRTATGNSSTLIAGAGPVPLSAAATAWTGLAAAYTDAAATVSRVMAELAPTWEGSTASAAHSRLGAFVAWTHTTAELAAESAAKAGAQAAAYSTAAVVMPSLPEIAAVKATKAAAYGAGGALNGSAQAAEMADKALDVRAALVMEGYEAATSVLAVHRSVPPPPQITVAIGAGAGTGVAATQRYSDSEHDVDTHPSRTSPAQATIAAALSNAQNPATVQSTVSQVANVGSGAANSVMSTIGGLGSSTLPATAGSTGAGQSAYVPRSSAGTAAASYGGVSGLAGVGGSGFAAEGFAVERTRGSFSTGPALDSGVGAAASGAVIGAHENVGQGRVAGGAMPVSSVRPEDDHRIETRFADRITHESDGIAVIPPVIGSDSDV</sequence>
<feature type="domain" description="PPE" evidence="2">
    <location>
        <begin position="10"/>
        <end position="166"/>
    </location>
</feature>
<evidence type="ECO:0000313" key="3">
    <source>
        <dbReference type="EMBL" id="GGF90576.1"/>
    </source>
</evidence>
<reference evidence="3" key="2">
    <citation type="submission" date="2020-09" db="EMBL/GenBank/DDBJ databases">
        <authorList>
            <person name="Sun Q."/>
            <person name="Sedlacek I."/>
        </authorList>
    </citation>
    <scope>NUCLEOTIDE SEQUENCE</scope>
    <source>
        <strain evidence="3">CCM 7905</strain>
    </source>
</reference>
<proteinExistence type="inferred from homology"/>
<reference evidence="3" key="1">
    <citation type="journal article" date="2014" name="Int. J. Syst. Evol. Microbiol.">
        <title>Complete genome sequence of Corynebacterium casei LMG S-19264T (=DSM 44701T), isolated from a smear-ripened cheese.</title>
        <authorList>
            <consortium name="US DOE Joint Genome Institute (JGI-PGF)"/>
            <person name="Walter F."/>
            <person name="Albersmeier A."/>
            <person name="Kalinowski J."/>
            <person name="Ruckert C."/>
        </authorList>
    </citation>
    <scope>NUCLEOTIDE SEQUENCE</scope>
    <source>
        <strain evidence="3">CCM 7905</strain>
    </source>
</reference>
<keyword evidence="4" id="KW-1185">Reference proteome</keyword>
<evidence type="ECO:0000256" key="1">
    <source>
        <dbReference type="ARBA" id="ARBA00010652"/>
    </source>
</evidence>
<dbReference type="RefSeq" id="WP_188542732.1">
    <property type="nucleotide sequence ID" value="NZ_BMCU01000001.1"/>
</dbReference>
<dbReference type="SUPFAM" id="SSF140459">
    <property type="entry name" value="PE/PPE dimer-like"/>
    <property type="match status" value="1"/>
</dbReference>
<dbReference type="Pfam" id="PF00823">
    <property type="entry name" value="PPE"/>
    <property type="match status" value="1"/>
</dbReference>
<dbReference type="AlphaFoldDB" id="A0A917CKS7"/>
<comment type="similarity">
    <text evidence="1">Belongs to the mycobacterial PPE family.</text>
</comment>
<comment type="caution">
    <text evidence="3">The sequence shown here is derived from an EMBL/GenBank/DDBJ whole genome shotgun (WGS) entry which is preliminary data.</text>
</comment>
<evidence type="ECO:0000313" key="4">
    <source>
        <dbReference type="Proteomes" id="UP000654257"/>
    </source>
</evidence>
<protein>
    <submittedName>
        <fullName evidence="3">PPE family immunomodulator PPE68</fullName>
    </submittedName>
</protein>
<dbReference type="Gene3D" id="1.20.1260.20">
    <property type="entry name" value="PPE superfamily"/>
    <property type="match status" value="1"/>
</dbReference>
<dbReference type="EMBL" id="BMCU01000001">
    <property type="protein sequence ID" value="GGF90576.1"/>
    <property type="molecule type" value="Genomic_DNA"/>
</dbReference>
<name>A0A917CKS7_9NOCA</name>